<reference evidence="15 16" key="1">
    <citation type="submission" date="2018-06" db="EMBL/GenBank/DDBJ databases">
        <authorList>
            <consortium name="Pathogen Informatics"/>
            <person name="Doyle S."/>
        </authorList>
    </citation>
    <scope>NUCLEOTIDE SEQUENCE [LARGE SCALE GENOMIC DNA]</scope>
    <source>
        <strain evidence="15 16">NCTC9962</strain>
    </source>
</reference>
<dbReference type="AlphaFoldDB" id="A0A377AVD0"/>
<protein>
    <submittedName>
        <fullName evidence="15">Sodium/proline symporter (Proline permease)</fullName>
    </submittedName>
</protein>
<dbReference type="InterPro" id="IPR001734">
    <property type="entry name" value="Na/solute_symporter"/>
</dbReference>
<evidence type="ECO:0000256" key="9">
    <source>
        <dbReference type="ARBA" id="ARBA00023065"/>
    </source>
</evidence>
<evidence type="ECO:0000256" key="14">
    <source>
        <dbReference type="SAM" id="Phobius"/>
    </source>
</evidence>
<gene>
    <name evidence="15" type="primary">putP_3</name>
    <name evidence="15" type="ORF">NCTC9962_01930</name>
</gene>
<evidence type="ECO:0000256" key="5">
    <source>
        <dbReference type="ARBA" id="ARBA00022692"/>
    </source>
</evidence>
<name>A0A377AVD0_ECOLX</name>
<evidence type="ECO:0000256" key="2">
    <source>
        <dbReference type="ARBA" id="ARBA00006434"/>
    </source>
</evidence>
<evidence type="ECO:0000256" key="13">
    <source>
        <dbReference type="RuleBase" id="RU362091"/>
    </source>
</evidence>
<dbReference type="PANTHER" id="PTHR48086">
    <property type="entry name" value="SODIUM/PROLINE SYMPORTER-RELATED"/>
    <property type="match status" value="1"/>
</dbReference>
<dbReference type="InterPro" id="IPR038377">
    <property type="entry name" value="Na/Glc_symporter_sf"/>
</dbReference>
<keyword evidence="5 14" id="KW-0812">Transmembrane</keyword>
<evidence type="ECO:0000256" key="1">
    <source>
        <dbReference type="ARBA" id="ARBA00004651"/>
    </source>
</evidence>
<dbReference type="InterPro" id="IPR050277">
    <property type="entry name" value="Sodium:Solute_Symporter"/>
</dbReference>
<evidence type="ECO:0000256" key="6">
    <source>
        <dbReference type="ARBA" id="ARBA00022847"/>
    </source>
</evidence>
<evidence type="ECO:0000256" key="3">
    <source>
        <dbReference type="ARBA" id="ARBA00022448"/>
    </source>
</evidence>
<evidence type="ECO:0000256" key="10">
    <source>
        <dbReference type="ARBA" id="ARBA00023136"/>
    </source>
</evidence>
<dbReference type="EMBL" id="UGED01000006">
    <property type="protein sequence ID" value="STL33925.1"/>
    <property type="molecule type" value="Genomic_DNA"/>
</dbReference>
<evidence type="ECO:0000256" key="7">
    <source>
        <dbReference type="ARBA" id="ARBA00022989"/>
    </source>
</evidence>
<comment type="similarity">
    <text evidence="2 13">Belongs to the sodium:solute symporter (SSF) (TC 2.A.21) family.</text>
</comment>
<dbReference type="Proteomes" id="UP000254052">
    <property type="component" value="Unassembled WGS sequence"/>
</dbReference>
<accession>A0A377AVD0</accession>
<dbReference type="GO" id="GO:0005298">
    <property type="term" value="F:proline:sodium symporter activity"/>
    <property type="evidence" value="ECO:0007669"/>
    <property type="project" value="TreeGrafter"/>
</dbReference>
<keyword evidence="4" id="KW-1003">Cell membrane</keyword>
<feature type="transmembrane region" description="Helical" evidence="14">
    <location>
        <begin position="46"/>
        <end position="67"/>
    </location>
</feature>
<keyword evidence="10 14" id="KW-0472">Membrane</keyword>
<dbReference type="PANTHER" id="PTHR48086:SF3">
    <property type="entry name" value="SODIUM_PROLINE SYMPORTER"/>
    <property type="match status" value="1"/>
</dbReference>
<keyword evidence="6" id="KW-0769">Symport</keyword>
<feature type="transmembrane region" description="Helical" evidence="14">
    <location>
        <begin position="20"/>
        <end position="40"/>
    </location>
</feature>
<keyword evidence="7 14" id="KW-1133">Transmembrane helix</keyword>
<evidence type="ECO:0000256" key="11">
    <source>
        <dbReference type="ARBA" id="ARBA00023201"/>
    </source>
</evidence>
<comment type="subcellular location">
    <subcellularLocation>
        <location evidence="1">Cell membrane</location>
        <topology evidence="1">Multi-pass membrane protein</topology>
    </subcellularLocation>
</comment>
<evidence type="ECO:0000313" key="16">
    <source>
        <dbReference type="Proteomes" id="UP000254052"/>
    </source>
</evidence>
<keyword evidence="9" id="KW-0406">Ion transport</keyword>
<dbReference type="InterPro" id="IPR018212">
    <property type="entry name" value="Na/solute_symporter_CS"/>
</dbReference>
<proteinExistence type="inferred from homology"/>
<sequence>MAGARLFESTFGMSYETALWAGAAATILYTFIGGFLAVSWTDTVQASLMIFALILTPVIVIISVGGFGDSLEVIKQKSIETLICSKG</sequence>
<evidence type="ECO:0000256" key="4">
    <source>
        <dbReference type="ARBA" id="ARBA00022475"/>
    </source>
</evidence>
<keyword evidence="8" id="KW-0915">Sodium</keyword>
<dbReference type="GO" id="GO:0015193">
    <property type="term" value="F:L-proline transmembrane transporter activity"/>
    <property type="evidence" value="ECO:0007669"/>
    <property type="project" value="TreeGrafter"/>
</dbReference>
<evidence type="ECO:0000256" key="12">
    <source>
        <dbReference type="ARBA" id="ARBA00033708"/>
    </source>
</evidence>
<dbReference type="Gene3D" id="1.20.1730.10">
    <property type="entry name" value="Sodium/glucose cotransporter"/>
    <property type="match status" value="1"/>
</dbReference>
<evidence type="ECO:0000313" key="15">
    <source>
        <dbReference type="EMBL" id="STL33925.1"/>
    </source>
</evidence>
<dbReference type="PROSITE" id="PS50283">
    <property type="entry name" value="NA_SOLUT_SYMP_3"/>
    <property type="match status" value="1"/>
</dbReference>
<dbReference type="Pfam" id="PF00474">
    <property type="entry name" value="SSF"/>
    <property type="match status" value="1"/>
</dbReference>
<evidence type="ECO:0000256" key="8">
    <source>
        <dbReference type="ARBA" id="ARBA00023053"/>
    </source>
</evidence>
<dbReference type="PROSITE" id="PS00456">
    <property type="entry name" value="NA_SOLUT_SYMP_1"/>
    <property type="match status" value="1"/>
</dbReference>
<organism evidence="15 16">
    <name type="scientific">Escherichia coli</name>
    <dbReference type="NCBI Taxonomy" id="562"/>
    <lineage>
        <taxon>Bacteria</taxon>
        <taxon>Pseudomonadati</taxon>
        <taxon>Pseudomonadota</taxon>
        <taxon>Gammaproteobacteria</taxon>
        <taxon>Enterobacterales</taxon>
        <taxon>Enterobacteriaceae</taxon>
        <taxon>Escherichia</taxon>
    </lineage>
</organism>
<keyword evidence="11" id="KW-0739">Sodium transport</keyword>
<dbReference type="GO" id="GO:0015824">
    <property type="term" value="P:proline transport"/>
    <property type="evidence" value="ECO:0007669"/>
    <property type="project" value="TreeGrafter"/>
</dbReference>
<comment type="catalytic activity">
    <reaction evidence="12">
        <text>L-proline(in) + Na(+)(in) = L-proline(out) + Na(+)(out)</text>
        <dbReference type="Rhea" id="RHEA:28967"/>
        <dbReference type="ChEBI" id="CHEBI:29101"/>
        <dbReference type="ChEBI" id="CHEBI:60039"/>
    </reaction>
</comment>
<keyword evidence="3" id="KW-0813">Transport</keyword>
<dbReference type="GO" id="GO:0005886">
    <property type="term" value="C:plasma membrane"/>
    <property type="evidence" value="ECO:0007669"/>
    <property type="project" value="UniProtKB-SubCell"/>
</dbReference>